<keyword evidence="4" id="KW-1185">Reference proteome</keyword>
<dbReference type="PROSITE" id="PS50011">
    <property type="entry name" value="PROTEIN_KINASE_DOM"/>
    <property type="match status" value="1"/>
</dbReference>
<dbReference type="AlphaFoldDB" id="A0AAD2DAP6"/>
<evidence type="ECO:0000259" key="2">
    <source>
        <dbReference type="PROSITE" id="PS50011"/>
    </source>
</evidence>
<dbReference type="SUPFAM" id="SSF56112">
    <property type="entry name" value="Protein kinase-like (PK-like)"/>
    <property type="match status" value="1"/>
</dbReference>
<feature type="domain" description="Protein kinase" evidence="2">
    <location>
        <begin position="155"/>
        <end position="205"/>
    </location>
</feature>
<proteinExistence type="predicted"/>
<dbReference type="Proteomes" id="UP001295684">
    <property type="component" value="Unassembled WGS sequence"/>
</dbReference>
<dbReference type="PROSITE" id="PS00107">
    <property type="entry name" value="PROTEIN_KINASE_ATP"/>
    <property type="match status" value="1"/>
</dbReference>
<evidence type="ECO:0000313" key="3">
    <source>
        <dbReference type="EMBL" id="CAI2385790.1"/>
    </source>
</evidence>
<accession>A0AAD2DAP6</accession>
<dbReference type="GO" id="GO:0004672">
    <property type="term" value="F:protein kinase activity"/>
    <property type="evidence" value="ECO:0007669"/>
    <property type="project" value="InterPro"/>
</dbReference>
<name>A0AAD2DAP6_EUPCR</name>
<reference evidence="3" key="1">
    <citation type="submission" date="2023-07" db="EMBL/GenBank/DDBJ databases">
        <authorList>
            <consortium name="AG Swart"/>
            <person name="Singh M."/>
            <person name="Singh A."/>
            <person name="Seah K."/>
            <person name="Emmerich C."/>
        </authorList>
    </citation>
    <scope>NUCLEOTIDE SEQUENCE</scope>
    <source>
        <strain evidence="3">DP1</strain>
    </source>
</reference>
<dbReference type="InterPro" id="IPR000719">
    <property type="entry name" value="Prot_kinase_dom"/>
</dbReference>
<evidence type="ECO:0000256" key="1">
    <source>
        <dbReference type="PROSITE-ProRule" id="PRU10141"/>
    </source>
</evidence>
<keyword evidence="1" id="KW-0547">Nucleotide-binding</keyword>
<organism evidence="3 4">
    <name type="scientific">Euplotes crassus</name>
    <dbReference type="NCBI Taxonomy" id="5936"/>
    <lineage>
        <taxon>Eukaryota</taxon>
        <taxon>Sar</taxon>
        <taxon>Alveolata</taxon>
        <taxon>Ciliophora</taxon>
        <taxon>Intramacronucleata</taxon>
        <taxon>Spirotrichea</taxon>
        <taxon>Hypotrichia</taxon>
        <taxon>Euplotida</taxon>
        <taxon>Euplotidae</taxon>
        <taxon>Moneuplotes</taxon>
    </lineage>
</organism>
<dbReference type="InterPro" id="IPR017441">
    <property type="entry name" value="Protein_kinase_ATP_BS"/>
</dbReference>
<keyword evidence="1" id="KW-0067">ATP-binding</keyword>
<comment type="caution">
    <text evidence="3">The sequence shown here is derived from an EMBL/GenBank/DDBJ whole genome shotgun (WGS) entry which is preliminary data.</text>
</comment>
<evidence type="ECO:0000313" key="4">
    <source>
        <dbReference type="Proteomes" id="UP001295684"/>
    </source>
</evidence>
<dbReference type="EMBL" id="CAMPGE010028250">
    <property type="protein sequence ID" value="CAI2385790.1"/>
    <property type="molecule type" value="Genomic_DNA"/>
</dbReference>
<dbReference type="InterPro" id="IPR011009">
    <property type="entry name" value="Kinase-like_dom_sf"/>
</dbReference>
<dbReference type="Gene3D" id="3.30.200.20">
    <property type="entry name" value="Phosphorylase Kinase, domain 1"/>
    <property type="match status" value="1"/>
</dbReference>
<feature type="binding site" evidence="1">
    <location>
        <position position="184"/>
    </location>
    <ligand>
        <name>ATP</name>
        <dbReference type="ChEBI" id="CHEBI:30616"/>
    </ligand>
</feature>
<gene>
    <name evidence="3" type="ORF">ECRASSUSDP1_LOCUS27376</name>
</gene>
<protein>
    <recommendedName>
        <fullName evidence="2">Protein kinase domain-containing protein</fullName>
    </recommendedName>
</protein>
<dbReference type="GO" id="GO:0005524">
    <property type="term" value="F:ATP binding"/>
    <property type="evidence" value="ECO:0007669"/>
    <property type="project" value="UniProtKB-UniRule"/>
</dbReference>
<sequence>MENSPSEEEFRLTADKFIFLRINKSPSELSLDNQTQEFIVKLNSQCIESMVVFISHICEEIDIKGKFMEAVRIEQEDRSESEFNLPLTKNQLRLFKMALDKDWLPSPDHLHRFRIFSQEGIEIQEEDLFYIRSKDVLYLELNKNDFNYGQILDQFRILQKIGQGGFGSVYKVEDRHSGQVYAMKTIKTGAYINKADTIENLFREQ</sequence>